<dbReference type="KEGG" id="cep:Cri9333_3046"/>
<dbReference type="SMART" id="SM00448">
    <property type="entry name" value="REC"/>
    <property type="match status" value="1"/>
</dbReference>
<dbReference type="PANTHER" id="PTHR44591">
    <property type="entry name" value="STRESS RESPONSE REGULATOR PROTEIN 1"/>
    <property type="match status" value="1"/>
</dbReference>
<dbReference type="Gene3D" id="3.40.50.2300">
    <property type="match status" value="1"/>
</dbReference>
<evidence type="ECO:0000313" key="5">
    <source>
        <dbReference type="EMBL" id="AFZ13885.1"/>
    </source>
</evidence>
<keyword evidence="1 2" id="KW-0597">Phosphoprotein</keyword>
<reference evidence="5 6" key="1">
    <citation type="submission" date="2012-06" db="EMBL/GenBank/DDBJ databases">
        <title>Finished chromosome of genome of Crinalium epipsammum PCC 9333.</title>
        <authorList>
            <consortium name="US DOE Joint Genome Institute"/>
            <person name="Gugger M."/>
            <person name="Coursin T."/>
            <person name="Rippka R."/>
            <person name="Tandeau De Marsac N."/>
            <person name="Huntemann M."/>
            <person name="Wei C.-L."/>
            <person name="Han J."/>
            <person name="Detter J.C."/>
            <person name="Han C."/>
            <person name="Tapia R."/>
            <person name="Davenport K."/>
            <person name="Daligault H."/>
            <person name="Erkkila T."/>
            <person name="Gu W."/>
            <person name="Munk A.C.C."/>
            <person name="Teshima H."/>
            <person name="Xu Y."/>
            <person name="Chain P."/>
            <person name="Chen A."/>
            <person name="Krypides N."/>
            <person name="Mavromatis K."/>
            <person name="Markowitz V."/>
            <person name="Szeto E."/>
            <person name="Ivanova N."/>
            <person name="Mikhailova N."/>
            <person name="Ovchinnikova G."/>
            <person name="Pagani I."/>
            <person name="Pati A."/>
            <person name="Goodwin L."/>
            <person name="Peters L."/>
            <person name="Pitluck S."/>
            <person name="Woyke T."/>
            <person name="Kerfeld C."/>
        </authorList>
    </citation>
    <scope>NUCLEOTIDE SEQUENCE [LARGE SCALE GENOMIC DNA]</scope>
    <source>
        <strain evidence="5 6">PCC 9333</strain>
    </source>
</reference>
<dbReference type="PROSITE" id="PS50110">
    <property type="entry name" value="RESPONSE_REGULATORY"/>
    <property type="match status" value="1"/>
</dbReference>
<evidence type="ECO:0000259" key="4">
    <source>
        <dbReference type="PROSITE" id="PS50110"/>
    </source>
</evidence>
<protein>
    <submittedName>
        <fullName evidence="5">Response regulator receiver protein</fullName>
    </submittedName>
</protein>
<dbReference type="CDD" id="cd00156">
    <property type="entry name" value="REC"/>
    <property type="match status" value="1"/>
</dbReference>
<evidence type="ECO:0000256" key="1">
    <source>
        <dbReference type="ARBA" id="ARBA00022553"/>
    </source>
</evidence>
<dbReference type="InterPro" id="IPR001789">
    <property type="entry name" value="Sig_transdc_resp-reg_receiver"/>
</dbReference>
<feature type="coiled-coil region" evidence="3">
    <location>
        <begin position="152"/>
        <end position="179"/>
    </location>
</feature>
<dbReference type="HOGENOM" id="CLU_000445_69_4_3"/>
<proteinExistence type="predicted"/>
<evidence type="ECO:0000256" key="3">
    <source>
        <dbReference type="SAM" id="Coils"/>
    </source>
</evidence>
<dbReference type="PANTHER" id="PTHR44591:SF23">
    <property type="entry name" value="CHEY SUBFAMILY"/>
    <property type="match status" value="1"/>
</dbReference>
<name>K9W371_9CYAN</name>
<keyword evidence="3" id="KW-0175">Coiled coil</keyword>
<dbReference type="RefSeq" id="WP_015203993.1">
    <property type="nucleotide sequence ID" value="NC_019753.1"/>
</dbReference>
<dbReference type="AlphaFoldDB" id="K9W371"/>
<dbReference type="PATRIC" id="fig|1173022.3.peg.3296"/>
<dbReference type="GO" id="GO:0000160">
    <property type="term" value="P:phosphorelay signal transduction system"/>
    <property type="evidence" value="ECO:0007669"/>
    <property type="project" value="InterPro"/>
</dbReference>
<dbReference type="OrthoDB" id="9773113at2"/>
<feature type="domain" description="Response regulatory" evidence="4">
    <location>
        <begin position="5"/>
        <end position="121"/>
    </location>
</feature>
<evidence type="ECO:0000313" key="6">
    <source>
        <dbReference type="Proteomes" id="UP000010472"/>
    </source>
</evidence>
<sequence>MASQKVLIVDDGKTIRMQVKEMLPKGSFDVIEAQDGVEGLELMRKERPNLILLDFFMPKMNGWEVIEKMQAHKELLAIPLVVMSGRKDEVTAKIPQLIQLFEFIEKPFDQKALIVAMKSAMAKAKTRQAQANNGVKVAANVADKSVAGSDDIQQLKLQVKALVERNAKMQAEIEAVKKQMAQIMAFVKQKIK</sequence>
<evidence type="ECO:0000256" key="2">
    <source>
        <dbReference type="PROSITE-ProRule" id="PRU00169"/>
    </source>
</evidence>
<dbReference type="SUPFAM" id="SSF52172">
    <property type="entry name" value="CheY-like"/>
    <property type="match status" value="1"/>
</dbReference>
<keyword evidence="6" id="KW-1185">Reference proteome</keyword>
<dbReference type="EMBL" id="CP003620">
    <property type="protein sequence ID" value="AFZ13885.1"/>
    <property type="molecule type" value="Genomic_DNA"/>
</dbReference>
<dbReference type="InterPro" id="IPR011006">
    <property type="entry name" value="CheY-like_superfamily"/>
</dbReference>
<accession>K9W371</accession>
<feature type="modified residue" description="4-aspartylphosphate" evidence="2">
    <location>
        <position position="54"/>
    </location>
</feature>
<dbReference type="Proteomes" id="UP000010472">
    <property type="component" value="Chromosome"/>
</dbReference>
<gene>
    <name evidence="5" type="ORF">Cri9333_3046</name>
</gene>
<dbReference type="eggNOG" id="COG0784">
    <property type="taxonomic scope" value="Bacteria"/>
</dbReference>
<dbReference type="InterPro" id="IPR050595">
    <property type="entry name" value="Bact_response_regulator"/>
</dbReference>
<dbReference type="Pfam" id="PF00072">
    <property type="entry name" value="Response_reg"/>
    <property type="match status" value="1"/>
</dbReference>
<organism evidence="5 6">
    <name type="scientific">Crinalium epipsammum PCC 9333</name>
    <dbReference type="NCBI Taxonomy" id="1173022"/>
    <lineage>
        <taxon>Bacteria</taxon>
        <taxon>Bacillati</taxon>
        <taxon>Cyanobacteriota</taxon>
        <taxon>Cyanophyceae</taxon>
        <taxon>Gomontiellales</taxon>
        <taxon>Gomontiellaceae</taxon>
        <taxon>Crinalium</taxon>
    </lineage>
</organism>
<dbReference type="STRING" id="1173022.Cri9333_3046"/>